<gene>
    <name evidence="8" type="ORF">HMPREF1541_00204</name>
</gene>
<evidence type="ECO:0000259" key="7">
    <source>
        <dbReference type="Pfam" id="PF01425"/>
    </source>
</evidence>
<evidence type="ECO:0000313" key="8">
    <source>
        <dbReference type="EMBL" id="ETN46021.1"/>
    </source>
</evidence>
<comment type="catalytic activity">
    <reaction evidence="1">
        <text>a monocarboxylic acid amide + H2O = a monocarboxylate + NH4(+)</text>
        <dbReference type="Rhea" id="RHEA:12020"/>
        <dbReference type="ChEBI" id="CHEBI:15377"/>
        <dbReference type="ChEBI" id="CHEBI:28938"/>
        <dbReference type="ChEBI" id="CHEBI:35757"/>
        <dbReference type="ChEBI" id="CHEBI:83628"/>
        <dbReference type="EC" id="3.5.1.4"/>
    </reaction>
</comment>
<dbReference type="RefSeq" id="XP_008710733.1">
    <property type="nucleotide sequence ID" value="XM_008712511.1"/>
</dbReference>
<keyword evidence="9" id="KW-1185">Reference proteome</keyword>
<dbReference type="STRING" id="1220924.W2SBB3"/>
<evidence type="ECO:0000256" key="3">
    <source>
        <dbReference type="ARBA" id="ARBA00012922"/>
    </source>
</evidence>
<evidence type="ECO:0000256" key="2">
    <source>
        <dbReference type="ARBA" id="ARBA00009199"/>
    </source>
</evidence>
<sequence length="592" mass="63524">MDISTHTMHYPLDNPALLTTSAPWIDIARRKRAARDALIPAKWRISASLLPHDPPKLEHGPQSVLHIPSQLLSPAERDITEGYTVATLLSALQRRKLSAAAVTDAFAHRAAIAHQLTNCLTEPLFAQAADRARYLDDHLARHGELLGPLHGLPVSVKDTFHVTGVDSSTGLAALCFKPAKEDAALVQLLLSLGAVVLCKTNVPQTLASLDSVNNVFGRTMNPVNRCVTAGGSSGGEGVVVAMKGVMVGFGTDIGGSIRIPAMVNGVYGFKPGQGRLPYGGQAQVGLDGVGRAGVQAVAGPIARSMADVDYVMKELVPRSSLFGEDCVLGEWSEASGPIKGSGEKGEVVIGIMRSDGNCTPLPPIDKILSEVAASLGHHPNIKVVEVPSPKAWKTAQSVMSKLMGIDGANTMADLIEATQEPMVPWMSTRFKRGKPRSLVDVAGLQAQRAALEREMAKIWLSQDEHGRRKRRIDAIVCPIAPHPVPEIERYNAVGYTSSIILFDYPSGTIPVRDVTTADLELGKPLSGKSVGSWDDRCRELWDEKTVDRKVYLGTALSVQVVVPRLEDDRLAKVMSLIDGVIRSQGARPKSKL</sequence>
<dbReference type="VEuPathDB" id="FungiDB:HMPREF1541_00204"/>
<feature type="active site" description="Charge relay system" evidence="5">
    <location>
        <position position="232"/>
    </location>
</feature>
<dbReference type="EMBL" id="KB822711">
    <property type="protein sequence ID" value="ETN46021.1"/>
    <property type="molecule type" value="Genomic_DNA"/>
</dbReference>
<organism evidence="8 9">
    <name type="scientific">Cyphellophora europaea (strain CBS 101466)</name>
    <name type="common">Phialophora europaea</name>
    <dbReference type="NCBI Taxonomy" id="1220924"/>
    <lineage>
        <taxon>Eukaryota</taxon>
        <taxon>Fungi</taxon>
        <taxon>Dikarya</taxon>
        <taxon>Ascomycota</taxon>
        <taxon>Pezizomycotina</taxon>
        <taxon>Eurotiomycetes</taxon>
        <taxon>Chaetothyriomycetidae</taxon>
        <taxon>Chaetothyriales</taxon>
        <taxon>Cyphellophoraceae</taxon>
        <taxon>Cyphellophora</taxon>
    </lineage>
</organism>
<feature type="active site" description="Acyl-ester intermediate" evidence="5">
    <location>
        <position position="256"/>
    </location>
</feature>
<dbReference type="GO" id="GO:0004040">
    <property type="term" value="F:amidase activity"/>
    <property type="evidence" value="ECO:0007669"/>
    <property type="project" value="UniProtKB-EC"/>
</dbReference>
<reference evidence="8 9" key="1">
    <citation type="submission" date="2013-03" db="EMBL/GenBank/DDBJ databases">
        <title>The Genome Sequence of Phialophora europaea CBS 101466.</title>
        <authorList>
            <consortium name="The Broad Institute Genomics Platform"/>
            <person name="Cuomo C."/>
            <person name="de Hoog S."/>
            <person name="Gorbushina A."/>
            <person name="Walker B."/>
            <person name="Young S.K."/>
            <person name="Zeng Q."/>
            <person name="Gargeya S."/>
            <person name="Fitzgerald M."/>
            <person name="Haas B."/>
            <person name="Abouelleil A."/>
            <person name="Allen A.W."/>
            <person name="Alvarado L."/>
            <person name="Arachchi H.M."/>
            <person name="Berlin A.M."/>
            <person name="Chapman S.B."/>
            <person name="Gainer-Dewar J."/>
            <person name="Goldberg J."/>
            <person name="Griggs A."/>
            <person name="Gujja S."/>
            <person name="Hansen M."/>
            <person name="Howarth C."/>
            <person name="Imamovic A."/>
            <person name="Ireland A."/>
            <person name="Larimer J."/>
            <person name="McCowan C."/>
            <person name="Murphy C."/>
            <person name="Pearson M."/>
            <person name="Poon T.W."/>
            <person name="Priest M."/>
            <person name="Roberts A."/>
            <person name="Saif S."/>
            <person name="Shea T."/>
            <person name="Sisk P."/>
            <person name="Sykes S."/>
            <person name="Wortman J."/>
            <person name="Nusbaum C."/>
            <person name="Birren B."/>
        </authorList>
    </citation>
    <scope>NUCLEOTIDE SEQUENCE [LARGE SCALE GENOMIC DNA]</scope>
    <source>
        <strain evidence="8 9">CBS 101466</strain>
    </source>
</reference>
<dbReference type="eggNOG" id="KOG1212">
    <property type="taxonomic scope" value="Eukaryota"/>
</dbReference>
<evidence type="ECO:0000313" key="9">
    <source>
        <dbReference type="Proteomes" id="UP000030752"/>
    </source>
</evidence>
<dbReference type="OrthoDB" id="6428749at2759"/>
<dbReference type="PROSITE" id="PS00571">
    <property type="entry name" value="AMIDASES"/>
    <property type="match status" value="1"/>
</dbReference>
<dbReference type="Proteomes" id="UP000030752">
    <property type="component" value="Unassembled WGS sequence"/>
</dbReference>
<dbReference type="InterPro" id="IPR023631">
    <property type="entry name" value="Amidase_dom"/>
</dbReference>
<evidence type="ECO:0000256" key="5">
    <source>
        <dbReference type="PIRSR" id="PIRSR001221-1"/>
    </source>
</evidence>
<dbReference type="PIRSF" id="PIRSF001221">
    <property type="entry name" value="Amidase_fungi"/>
    <property type="match status" value="1"/>
</dbReference>
<feature type="binding site" evidence="6">
    <location>
        <position position="232"/>
    </location>
    <ligand>
        <name>substrate</name>
    </ligand>
</feature>
<keyword evidence="4" id="KW-0378">Hydrolase</keyword>
<dbReference type="InterPro" id="IPR020556">
    <property type="entry name" value="Amidase_CS"/>
</dbReference>
<dbReference type="HOGENOM" id="CLU_009600_9_2_1"/>
<dbReference type="GeneID" id="19967543"/>
<dbReference type="PANTHER" id="PTHR46072">
    <property type="entry name" value="AMIDASE-RELATED-RELATED"/>
    <property type="match status" value="1"/>
</dbReference>
<dbReference type="InterPro" id="IPR036928">
    <property type="entry name" value="AS_sf"/>
</dbReference>
<evidence type="ECO:0000256" key="6">
    <source>
        <dbReference type="PIRSR" id="PIRSR001221-2"/>
    </source>
</evidence>
<dbReference type="EC" id="3.5.1.4" evidence="3"/>
<evidence type="ECO:0000256" key="4">
    <source>
        <dbReference type="ARBA" id="ARBA00022801"/>
    </source>
</evidence>
<evidence type="ECO:0000256" key="1">
    <source>
        <dbReference type="ARBA" id="ARBA00001311"/>
    </source>
</evidence>
<accession>W2SBB3</accession>
<protein>
    <recommendedName>
        <fullName evidence="3">amidase</fullName>
        <ecNumber evidence="3">3.5.1.4</ecNumber>
    </recommendedName>
</protein>
<feature type="active site" description="Charge relay system" evidence="5">
    <location>
        <position position="157"/>
    </location>
</feature>
<dbReference type="Gene3D" id="3.90.1300.10">
    <property type="entry name" value="Amidase signature (AS) domain"/>
    <property type="match status" value="1"/>
</dbReference>
<proteinExistence type="inferred from homology"/>
<comment type="similarity">
    <text evidence="2">Belongs to the amidase family.</text>
</comment>
<dbReference type="PANTHER" id="PTHR46072:SF6">
    <property type="entry name" value="AMIDASE, PUTATIVE (AFU_ORTHOLOGUE AFUA_1G14530)-RELATED"/>
    <property type="match status" value="1"/>
</dbReference>
<name>W2SBB3_CYPE1</name>
<dbReference type="InParanoid" id="W2SBB3"/>
<feature type="binding site" evidence="6">
    <location>
        <position position="206"/>
    </location>
    <ligand>
        <name>substrate</name>
    </ligand>
</feature>
<dbReference type="SUPFAM" id="SSF75304">
    <property type="entry name" value="Amidase signature (AS) enzymes"/>
    <property type="match status" value="1"/>
</dbReference>
<dbReference type="AlphaFoldDB" id="W2SBB3"/>
<feature type="binding site" evidence="6">
    <location>
        <begin position="253"/>
        <end position="256"/>
    </location>
    <ligand>
        <name>substrate</name>
    </ligand>
</feature>
<feature type="domain" description="Amidase" evidence="7">
    <location>
        <begin position="102"/>
        <end position="570"/>
    </location>
</feature>
<dbReference type="Pfam" id="PF01425">
    <property type="entry name" value="Amidase"/>
    <property type="match status" value="1"/>
</dbReference>